<dbReference type="EMBL" id="JEME01000030">
    <property type="protein sequence ID" value="KYG11404.1"/>
    <property type="molecule type" value="Genomic_DNA"/>
</dbReference>
<accession>A0A150U3J4</accession>
<dbReference type="Proteomes" id="UP000075502">
    <property type="component" value="Unassembled WGS sequence"/>
</dbReference>
<gene>
    <name evidence="1" type="ORF">BE21_57480</name>
</gene>
<dbReference type="AlphaFoldDB" id="A0A150U3J4"/>
<reference evidence="1 2" key="1">
    <citation type="submission" date="2014-02" db="EMBL/GenBank/DDBJ databases">
        <title>The small core and large imbalanced accessory genome model reveals a collaborative survival strategy of Sorangium cellulosum strains in nature.</title>
        <authorList>
            <person name="Han K."/>
            <person name="Peng R."/>
            <person name="Blom J."/>
            <person name="Li Y.-Z."/>
        </authorList>
    </citation>
    <scope>NUCLEOTIDE SEQUENCE [LARGE SCALE GENOMIC DNA]</scope>
    <source>
        <strain evidence="1 2">So0007-03</strain>
    </source>
</reference>
<comment type="caution">
    <text evidence="1">The sequence shown here is derived from an EMBL/GenBank/DDBJ whole genome shotgun (WGS) entry which is preliminary data.</text>
</comment>
<evidence type="ECO:0000313" key="1">
    <source>
        <dbReference type="EMBL" id="KYG11404.1"/>
    </source>
</evidence>
<evidence type="ECO:0000313" key="2">
    <source>
        <dbReference type="Proteomes" id="UP000075502"/>
    </source>
</evidence>
<sequence>MALSIYDMLSDLTDEGVLDDLKEIAKALGLTTTAWQSGEPALGLAAIFSRQIARIWNTYIVKALRAGFLDYATGDWLTLTALAVYGVRRRGKTFASLPVTLENRAGGLWVIQAGDIRLRNANGKTFRNVTEDTLAAWGGTGDYPEVTLTFEADEAGSASDTPIGAIVTTPVTAPEGVFALANDVAGYGQEEESDERLRERCRLSSAALSPGGPLAAYHFVALTTRRPDEDDDEPDRLLATEEGDTFVGVTRVRVLDKNVSGSGVAPGNVVVYLASDSGAAGGSVGVEGSDVFLVNAALVRHVLPPGITLSTLPAVELTVTVNIVLYVDRASNVTAAAAVDAATRAEQLFFRDFPIGGHRLSLMSGGRMFASEVEAKASEASPGIIKAAATFTGATLSGSDLVVGINNVVVPTFNITATVVTQ</sequence>
<proteinExistence type="predicted"/>
<protein>
    <submittedName>
        <fullName evidence="1">Uncharacterized protein</fullName>
    </submittedName>
</protein>
<organism evidence="1 2">
    <name type="scientific">Sorangium cellulosum</name>
    <name type="common">Polyangium cellulosum</name>
    <dbReference type="NCBI Taxonomy" id="56"/>
    <lineage>
        <taxon>Bacteria</taxon>
        <taxon>Pseudomonadati</taxon>
        <taxon>Myxococcota</taxon>
        <taxon>Polyangia</taxon>
        <taxon>Polyangiales</taxon>
        <taxon>Polyangiaceae</taxon>
        <taxon>Sorangium</taxon>
    </lineage>
</organism>
<name>A0A150U3J4_SORCE</name>